<evidence type="ECO:0000313" key="3">
    <source>
        <dbReference type="Proteomes" id="UP000228934"/>
    </source>
</evidence>
<organism evidence="2 3">
    <name type="scientific">Aquarana catesbeiana</name>
    <name type="common">American bullfrog</name>
    <name type="synonym">Rana catesbeiana</name>
    <dbReference type="NCBI Taxonomy" id="8400"/>
    <lineage>
        <taxon>Eukaryota</taxon>
        <taxon>Metazoa</taxon>
        <taxon>Chordata</taxon>
        <taxon>Craniata</taxon>
        <taxon>Vertebrata</taxon>
        <taxon>Euteleostomi</taxon>
        <taxon>Amphibia</taxon>
        <taxon>Batrachia</taxon>
        <taxon>Anura</taxon>
        <taxon>Neobatrachia</taxon>
        <taxon>Ranoidea</taxon>
        <taxon>Ranidae</taxon>
        <taxon>Aquarana</taxon>
    </lineage>
</organism>
<evidence type="ECO:0000256" key="1">
    <source>
        <dbReference type="SAM" id="Phobius"/>
    </source>
</evidence>
<keyword evidence="1" id="KW-0812">Transmembrane</keyword>
<keyword evidence="1" id="KW-0472">Membrane</keyword>
<accession>A0A2G9QK38</accession>
<evidence type="ECO:0000313" key="2">
    <source>
        <dbReference type="EMBL" id="PIO15979.1"/>
    </source>
</evidence>
<keyword evidence="3" id="KW-1185">Reference proteome</keyword>
<reference evidence="3" key="1">
    <citation type="journal article" date="2017" name="Nat. Commun.">
        <title>The North American bullfrog draft genome provides insight into hormonal regulation of long noncoding RNA.</title>
        <authorList>
            <person name="Hammond S.A."/>
            <person name="Warren R.L."/>
            <person name="Vandervalk B.P."/>
            <person name="Kucuk E."/>
            <person name="Khan H."/>
            <person name="Gibb E.A."/>
            <person name="Pandoh P."/>
            <person name="Kirk H."/>
            <person name="Zhao Y."/>
            <person name="Jones M."/>
            <person name="Mungall A.J."/>
            <person name="Coope R."/>
            <person name="Pleasance S."/>
            <person name="Moore R.A."/>
            <person name="Holt R.A."/>
            <person name="Round J.M."/>
            <person name="Ohora S."/>
            <person name="Walle B.V."/>
            <person name="Veldhoen N."/>
            <person name="Helbing C.C."/>
            <person name="Birol I."/>
        </authorList>
    </citation>
    <scope>NUCLEOTIDE SEQUENCE [LARGE SCALE GENOMIC DNA]</scope>
</reference>
<dbReference type="AlphaFoldDB" id="A0A2G9QK38"/>
<feature type="transmembrane region" description="Helical" evidence="1">
    <location>
        <begin position="33"/>
        <end position="49"/>
    </location>
</feature>
<feature type="non-terminal residue" evidence="2">
    <location>
        <position position="1"/>
    </location>
</feature>
<sequence>DHSEKYPYPDPADPPDVPLLWPLFVPPPQLPSWMHYTAAILISSVWRFISDLRYNIHASAPKEASRVSRNA</sequence>
<gene>
    <name evidence="2" type="ORF">AB205_0215850</name>
</gene>
<protein>
    <submittedName>
        <fullName evidence="2">Uncharacterized protein</fullName>
    </submittedName>
</protein>
<dbReference type="EMBL" id="KV968931">
    <property type="protein sequence ID" value="PIO15979.1"/>
    <property type="molecule type" value="Genomic_DNA"/>
</dbReference>
<name>A0A2G9QK38_AQUCT</name>
<dbReference type="Proteomes" id="UP000228934">
    <property type="component" value="Unassembled WGS sequence"/>
</dbReference>
<keyword evidence="1" id="KW-1133">Transmembrane helix</keyword>
<proteinExistence type="predicted"/>